<sequence length="324" mass="36228">MKPLLLLPLLAAAQQVPVADIPTMPGNKPYAPPETVQRVVTPVDPKEARLKVLIISGQNSYEHDWTGVNNQLRTMMKDTGRFDVRVTEDFDDGTLAMLKKYDVVLLNYASRWNYGDKEQHLWSPGAFKALYDYVAQGGGLVAFHSSFTWGRDIPEYKRLLGAVMVPGESRRSPPDGFRVKIENRTHPVTAGLRPYIWSFMEDKYTNMSFDRAAKVTVLATAFDDAADYVPEKAGPKYDFEAYKAANVARMKGMNKPNPVVWTQDYGKGRVFSITLGHGPDTLQFDGVRTLVTRGAEWAATGKVTIPALDKATGFDIPQTYRTEK</sequence>
<keyword evidence="3" id="KW-1185">Reference proteome</keyword>
<dbReference type="Gene3D" id="3.40.50.880">
    <property type="match status" value="1"/>
</dbReference>
<feature type="domain" description="ThuA-like" evidence="1">
    <location>
        <begin position="51"/>
        <end position="298"/>
    </location>
</feature>
<dbReference type="SUPFAM" id="SSF52317">
    <property type="entry name" value="Class I glutamine amidotransferase-like"/>
    <property type="match status" value="1"/>
</dbReference>
<accession>A0A7W9EG95</accession>
<proteinExistence type="predicted"/>
<organism evidence="2 3">
    <name type="scientific">Sphingomonas yantingensis</name>
    <dbReference type="NCBI Taxonomy" id="1241761"/>
    <lineage>
        <taxon>Bacteria</taxon>
        <taxon>Pseudomonadati</taxon>
        <taxon>Pseudomonadota</taxon>
        <taxon>Alphaproteobacteria</taxon>
        <taxon>Sphingomonadales</taxon>
        <taxon>Sphingomonadaceae</taxon>
        <taxon>Sphingomonas</taxon>
    </lineage>
</organism>
<dbReference type="PANTHER" id="PTHR40469">
    <property type="entry name" value="SECRETED GLYCOSYL HYDROLASE"/>
    <property type="match status" value="1"/>
</dbReference>
<dbReference type="InterPro" id="IPR029010">
    <property type="entry name" value="ThuA-like"/>
</dbReference>
<dbReference type="RefSeq" id="WP_246359241.1">
    <property type="nucleotide sequence ID" value="NZ_JACIJJ010000001.1"/>
</dbReference>
<dbReference type="PANTHER" id="PTHR40469:SF2">
    <property type="entry name" value="GALACTOSE-BINDING DOMAIN-LIKE SUPERFAMILY PROTEIN"/>
    <property type="match status" value="1"/>
</dbReference>
<dbReference type="Pfam" id="PF06283">
    <property type="entry name" value="ThuA"/>
    <property type="match status" value="1"/>
</dbReference>
<gene>
    <name evidence="2" type="ORF">FHR19_000192</name>
</gene>
<dbReference type="InterPro" id="IPR029062">
    <property type="entry name" value="Class_I_gatase-like"/>
</dbReference>
<dbReference type="EMBL" id="JACIJJ010000001">
    <property type="protein sequence ID" value="MBB5696867.1"/>
    <property type="molecule type" value="Genomic_DNA"/>
</dbReference>
<evidence type="ECO:0000313" key="3">
    <source>
        <dbReference type="Proteomes" id="UP000557739"/>
    </source>
</evidence>
<dbReference type="Proteomes" id="UP000557739">
    <property type="component" value="Unassembled WGS sequence"/>
</dbReference>
<dbReference type="AlphaFoldDB" id="A0A7W9EG95"/>
<protein>
    <recommendedName>
        <fullName evidence="1">ThuA-like domain-containing protein</fullName>
    </recommendedName>
</protein>
<evidence type="ECO:0000313" key="2">
    <source>
        <dbReference type="EMBL" id="MBB5696867.1"/>
    </source>
</evidence>
<comment type="caution">
    <text evidence="2">The sequence shown here is derived from an EMBL/GenBank/DDBJ whole genome shotgun (WGS) entry which is preliminary data.</text>
</comment>
<evidence type="ECO:0000259" key="1">
    <source>
        <dbReference type="Pfam" id="PF06283"/>
    </source>
</evidence>
<reference evidence="2 3" key="1">
    <citation type="submission" date="2020-08" db="EMBL/GenBank/DDBJ databases">
        <title>Genomic Encyclopedia of Type Strains, Phase IV (KMG-IV): sequencing the most valuable type-strain genomes for metagenomic binning, comparative biology and taxonomic classification.</title>
        <authorList>
            <person name="Goeker M."/>
        </authorList>
    </citation>
    <scope>NUCLEOTIDE SEQUENCE [LARGE SCALE GENOMIC DNA]</scope>
    <source>
        <strain evidence="2 3">DSM 27244</strain>
    </source>
</reference>
<name>A0A7W9EG95_9SPHN</name>